<accession>B0VGN7</accession>
<dbReference type="eggNOG" id="ENOG502Z8JB">
    <property type="taxonomic scope" value="Bacteria"/>
</dbReference>
<proteinExistence type="predicted"/>
<dbReference type="HOGENOM" id="CLU_721150_0_0_0"/>
<organism evidence="1 2">
    <name type="scientific">Cloacimonas acidaminovorans (strain Evry)</name>
    <dbReference type="NCBI Taxonomy" id="459349"/>
    <lineage>
        <taxon>Bacteria</taxon>
        <taxon>Pseudomonadati</taxon>
        <taxon>Candidatus Cloacimonadota</taxon>
        <taxon>Candidatus Cloacimonadia</taxon>
        <taxon>Candidatus Cloacimonadales</taxon>
        <taxon>Candidatus Cloacimonadaceae</taxon>
        <taxon>Candidatus Cloacimonas</taxon>
    </lineage>
</organism>
<sequence>MGQAYSAGLTVTDNIILRKERILPLKGQVLVKKGDKVKAEDVVAETLLPGKVIPFNLANKLGVTPQQLVNYIKIKPGDKITQKTVLAETKGLFGLGIMKTEILSPIEGEVENISSVTGQILLREPRIPVQVKAFIDGLVTDIIEEEGVIIENKSAYIQGIFGLGGETFGELKMIAESPDDELDVAKIDASCAGKIIVAGAFAPYHAIDIARKNGVKAIITGGIDDQDIKKLLGYDIGVAITGHENIGITIVCTEGFGRINMAQKTFNLLKHFEGYKTSIHGRTQIRAGVIRPEIIIPLQFEEQELVAKEVSMPILEIGTVIRIIRQPHFGHIAKVTALPEELTKVESETLVRVLEAEFENGTKIIVPRANVEVIES</sequence>
<dbReference type="AlphaFoldDB" id="B0VGN7"/>
<dbReference type="RefSeq" id="WP_015424334.1">
    <property type="nucleotide sequence ID" value="NC_020449.1"/>
</dbReference>
<dbReference type="KEGG" id="caci:CLOAM0589"/>
<dbReference type="EMBL" id="CU466930">
    <property type="protein sequence ID" value="CAO80474.1"/>
    <property type="molecule type" value="Genomic_DNA"/>
</dbReference>
<protein>
    <submittedName>
        <fullName evidence="1">Uncharacterized protein</fullName>
    </submittedName>
</protein>
<keyword evidence="2" id="KW-1185">Reference proteome</keyword>
<dbReference type="Proteomes" id="UP000002019">
    <property type="component" value="Chromosome"/>
</dbReference>
<dbReference type="STRING" id="459349.CLOAM0589"/>
<evidence type="ECO:0000313" key="1">
    <source>
        <dbReference type="EMBL" id="CAO80474.1"/>
    </source>
</evidence>
<gene>
    <name evidence="1" type="ordered locus">CLOAM0589</name>
</gene>
<reference evidence="1 2" key="1">
    <citation type="journal article" date="2008" name="J. Bacteriol.">
        <title>'Candidatus Cloacamonas acidaminovorans': genome sequence reconstruction provides a first glimpse of a new bacterial division.</title>
        <authorList>
            <person name="Pelletier E."/>
            <person name="Kreimeyer A."/>
            <person name="Bocs S."/>
            <person name="Rouy Z."/>
            <person name="Gyapay G."/>
            <person name="Chouari R."/>
            <person name="Riviere D."/>
            <person name="Ganesan A."/>
            <person name="Daegelen P."/>
            <person name="Sghir A."/>
            <person name="Cohen G.N."/>
            <person name="Medigue C."/>
            <person name="Weissenbach J."/>
            <person name="Le Paslier D."/>
        </authorList>
    </citation>
    <scope>NUCLEOTIDE SEQUENCE [LARGE SCALE GENOMIC DNA]</scope>
    <source>
        <strain evidence="2">Evry</strain>
    </source>
</reference>
<evidence type="ECO:0000313" key="2">
    <source>
        <dbReference type="Proteomes" id="UP000002019"/>
    </source>
</evidence>
<dbReference type="OrthoDB" id="211613at2"/>
<name>B0VGN7_CLOAI</name>